<name>A0A135ZA46_GARVA</name>
<dbReference type="AlphaFoldDB" id="A0A135ZA46"/>
<reference evidence="1 2" key="1">
    <citation type="submission" date="2016-02" db="EMBL/GenBank/DDBJ databases">
        <authorList>
            <person name="Wen L."/>
            <person name="He K."/>
            <person name="Yang H."/>
        </authorList>
    </citation>
    <scope>NUCLEOTIDE SEQUENCE [LARGE SCALE GENOMIC DNA]</scope>
    <source>
        <strain evidence="1 2">CMW7778B</strain>
    </source>
</reference>
<evidence type="ECO:0000313" key="1">
    <source>
        <dbReference type="EMBL" id="KXI18523.1"/>
    </source>
</evidence>
<gene>
    <name evidence="1" type="ORF">HMPREF3230_00294</name>
</gene>
<sequence>MSLYFNAFQFRIYFREITQEHSILATSINYDFVDEVILNKTFEIRMRLAGFII</sequence>
<protein>
    <submittedName>
        <fullName evidence="1">Uncharacterized protein</fullName>
    </submittedName>
</protein>
<evidence type="ECO:0000313" key="2">
    <source>
        <dbReference type="Proteomes" id="UP000070505"/>
    </source>
</evidence>
<accession>A0A135ZA46</accession>
<dbReference type="Proteomes" id="UP000070505">
    <property type="component" value="Unassembled WGS sequence"/>
</dbReference>
<comment type="caution">
    <text evidence="1">The sequence shown here is derived from an EMBL/GenBank/DDBJ whole genome shotgun (WGS) entry which is preliminary data.</text>
</comment>
<organism evidence="1 2">
    <name type="scientific">Gardnerella vaginalis</name>
    <dbReference type="NCBI Taxonomy" id="2702"/>
    <lineage>
        <taxon>Bacteria</taxon>
        <taxon>Bacillati</taxon>
        <taxon>Actinomycetota</taxon>
        <taxon>Actinomycetes</taxon>
        <taxon>Bifidobacteriales</taxon>
        <taxon>Bifidobacteriaceae</taxon>
        <taxon>Gardnerella</taxon>
    </lineage>
</organism>
<dbReference type="EMBL" id="LSRC01000012">
    <property type="protein sequence ID" value="KXI18523.1"/>
    <property type="molecule type" value="Genomic_DNA"/>
</dbReference>
<proteinExistence type="predicted"/>